<comment type="caution">
    <text evidence="1">The sequence shown here is derived from an EMBL/GenBank/DDBJ whole genome shotgun (WGS) entry which is preliminary data.</text>
</comment>
<name>A0A4Y8KV00_9BACT</name>
<reference evidence="1 2" key="1">
    <citation type="submission" date="2019-03" db="EMBL/GenBank/DDBJ databases">
        <title>San Antonio Military Medical Center submission to MRSN (WRAIR), pending publication.</title>
        <authorList>
            <person name="Blyth D.M."/>
            <person name="Mccarthy S.L."/>
            <person name="Schall S.E."/>
            <person name="Stam J.A."/>
            <person name="Ong A.C."/>
            <person name="Mcgann P.T."/>
        </authorList>
    </citation>
    <scope>NUCLEOTIDE SEQUENCE [LARGE SCALE GENOMIC DNA]</scope>
    <source>
        <strain evidence="1 2">MRSN571793</strain>
    </source>
</reference>
<dbReference type="Proteomes" id="UP000297861">
    <property type="component" value="Unassembled WGS sequence"/>
</dbReference>
<proteinExistence type="predicted"/>
<protein>
    <submittedName>
        <fullName evidence="1">Uncharacterized protein</fullName>
    </submittedName>
</protein>
<sequence length="208" mass="24923">MNDILDKLRTTYPDWNTFISRQGAENLVQIYYEFTTIKAIVSSRRVTIGDLEKVYPFKDTKAGILYFKDWIEYLNKYTHLKKLPTELIPNLTFQLYMKYKHFTLPDLRLCMERLLENFYDKTKFYGSVDVQSILTLFRLYNEDRISILSKLKIERDENIKNTTNFKLSEIRGEEYDKLKNEKYEGNLFDEAARRAEIRISNMFPELAV</sequence>
<dbReference type="RefSeq" id="WP_134437537.1">
    <property type="nucleotide sequence ID" value="NZ_SOML01000017.1"/>
</dbReference>
<evidence type="ECO:0000313" key="2">
    <source>
        <dbReference type="Proteomes" id="UP000297861"/>
    </source>
</evidence>
<accession>A0A4Y8KV00</accession>
<evidence type="ECO:0000313" key="1">
    <source>
        <dbReference type="EMBL" id="TFD92580.1"/>
    </source>
</evidence>
<keyword evidence="2" id="KW-1185">Reference proteome</keyword>
<dbReference type="EMBL" id="SOML01000017">
    <property type="protein sequence ID" value="TFD92580.1"/>
    <property type="molecule type" value="Genomic_DNA"/>
</dbReference>
<dbReference type="AlphaFoldDB" id="A0A4Y8KV00"/>
<gene>
    <name evidence="1" type="ORF">E2605_18650</name>
</gene>
<organism evidence="1 2">
    <name type="scientific">Dysgonomonas capnocytophagoides</name>
    <dbReference type="NCBI Taxonomy" id="45254"/>
    <lineage>
        <taxon>Bacteria</taxon>
        <taxon>Pseudomonadati</taxon>
        <taxon>Bacteroidota</taxon>
        <taxon>Bacteroidia</taxon>
        <taxon>Bacteroidales</taxon>
        <taxon>Dysgonomonadaceae</taxon>
        <taxon>Dysgonomonas</taxon>
    </lineage>
</organism>